<protein>
    <submittedName>
        <fullName evidence="2">SCP-2 sterol transfer family protein</fullName>
    </submittedName>
</protein>
<organism evidence="2 3">
    <name type="scientific">Devosia equisanguinis</name>
    <dbReference type="NCBI Taxonomy" id="2490941"/>
    <lineage>
        <taxon>Bacteria</taxon>
        <taxon>Pseudomonadati</taxon>
        <taxon>Pseudomonadota</taxon>
        <taxon>Alphaproteobacteria</taxon>
        <taxon>Hyphomicrobiales</taxon>
        <taxon>Devosiaceae</taxon>
        <taxon>Devosia</taxon>
    </lineage>
</organism>
<dbReference type="AlphaFoldDB" id="A0A3S4CRB5"/>
<proteinExistence type="predicted"/>
<name>A0A3S4CRB5_9HYPH</name>
<keyword evidence="3" id="KW-1185">Reference proteome</keyword>
<gene>
    <name evidence="2" type="ORF">DEVEQU_01295</name>
</gene>
<reference evidence="2 3" key="1">
    <citation type="submission" date="2018-12" db="EMBL/GenBank/DDBJ databases">
        <authorList>
            <person name="Criscuolo A."/>
        </authorList>
    </citation>
    <scope>NUCLEOTIDE SEQUENCE [LARGE SCALE GENOMIC DNA]</scope>
    <source>
        <strain evidence="2">ACIP1116281</strain>
    </source>
</reference>
<evidence type="ECO:0000313" key="2">
    <source>
        <dbReference type="EMBL" id="VDS04164.1"/>
    </source>
</evidence>
<evidence type="ECO:0000313" key="3">
    <source>
        <dbReference type="Proteomes" id="UP000268844"/>
    </source>
</evidence>
<dbReference type="SUPFAM" id="SSF55718">
    <property type="entry name" value="SCP-like"/>
    <property type="match status" value="1"/>
</dbReference>
<evidence type="ECO:0000259" key="1">
    <source>
        <dbReference type="Pfam" id="PF02036"/>
    </source>
</evidence>
<dbReference type="Pfam" id="PF02036">
    <property type="entry name" value="SCP2"/>
    <property type="match status" value="1"/>
</dbReference>
<sequence length="165" mass="17678">MFMALPGPIAASINHMPLPLVRLAVSQVFRRALQEHPDLFDRLGVHADKLFGFTPNDLDLTFVVHPAALSISVYRLGKAPAVAAGVTGSMVTLLALLEGRIDGDAVFFSRDLGVTGDMEAMLALRNALDDCQFDLPRDLSGLAGPLASPVRRAAEFVRERALGQG</sequence>
<dbReference type="EMBL" id="UZWD01000020">
    <property type="protein sequence ID" value="VDS04164.1"/>
    <property type="molecule type" value="Genomic_DNA"/>
</dbReference>
<accession>A0A3S4CRB5</accession>
<dbReference type="InterPro" id="IPR003033">
    <property type="entry name" value="SCP2_sterol-bd_dom"/>
</dbReference>
<dbReference type="InterPro" id="IPR036527">
    <property type="entry name" value="SCP2_sterol-bd_dom_sf"/>
</dbReference>
<dbReference type="Proteomes" id="UP000268844">
    <property type="component" value="Unassembled WGS sequence"/>
</dbReference>
<feature type="domain" description="SCP2" evidence="1">
    <location>
        <begin position="32"/>
        <end position="129"/>
    </location>
</feature>
<dbReference type="Gene3D" id="3.30.1050.10">
    <property type="entry name" value="SCP2 sterol-binding domain"/>
    <property type="match status" value="1"/>
</dbReference>